<dbReference type="InterPro" id="IPR002347">
    <property type="entry name" value="SDR_fam"/>
</dbReference>
<dbReference type="InterPro" id="IPR036291">
    <property type="entry name" value="NAD(P)-bd_dom_sf"/>
</dbReference>
<sequence>MNIVVVVGAGRGLGAVLSKMLVQKGHKVAAGLRTMEGQENSENLVYFPMDVTREQEIKDAAESVKKWMGNVDVIVNVAGVLLPSDRTNTLLTEKLEDVRQQIEVNALGIITVFREFLPIIKEGGLFLAVTSEGGSFANSGALFPAYGVSKTTANKIVQILRTTVEDKVEVAAVHPGRMNTDMGRTTAQIEPEEAAEGFCDLIEGKIKVNYKEQWFIDYLGKTMPL</sequence>
<comment type="caution">
    <text evidence="1">The sequence shown here is derived from an EMBL/GenBank/DDBJ whole genome shotgun (WGS) entry which is preliminary data.</text>
</comment>
<gene>
    <name evidence="1" type="ORF">FYJ39_14430</name>
</gene>
<reference evidence="1 2" key="1">
    <citation type="submission" date="2019-08" db="EMBL/GenBank/DDBJ databases">
        <title>In-depth cultivation of the pig gut microbiome towards novel bacterial diversity and tailored functional studies.</title>
        <authorList>
            <person name="Wylensek D."/>
            <person name="Hitch T.C.A."/>
            <person name="Clavel T."/>
        </authorList>
    </citation>
    <scope>NUCLEOTIDE SEQUENCE [LARGE SCALE GENOMIC DNA]</scope>
    <source>
        <strain evidence="1 2">WCA-389-WT-23D1</strain>
    </source>
</reference>
<dbReference type="PANTHER" id="PTHR45458">
    <property type="entry name" value="SHORT-CHAIN DEHYDROGENASE/REDUCTASE SDR"/>
    <property type="match status" value="1"/>
</dbReference>
<dbReference type="EMBL" id="VUMD01000013">
    <property type="protein sequence ID" value="MSS37735.1"/>
    <property type="molecule type" value="Genomic_DNA"/>
</dbReference>
<dbReference type="InterPro" id="IPR052184">
    <property type="entry name" value="SDR_enzymes"/>
</dbReference>
<protein>
    <submittedName>
        <fullName evidence="1">SDR family NAD(P)-dependent oxidoreductase</fullName>
    </submittedName>
</protein>
<name>A0A7X2TDM3_9CLOT</name>
<dbReference type="GO" id="GO:0016616">
    <property type="term" value="F:oxidoreductase activity, acting on the CH-OH group of donors, NAD or NADP as acceptor"/>
    <property type="evidence" value="ECO:0007669"/>
    <property type="project" value="TreeGrafter"/>
</dbReference>
<dbReference type="Gene3D" id="3.40.50.720">
    <property type="entry name" value="NAD(P)-binding Rossmann-like Domain"/>
    <property type="match status" value="1"/>
</dbReference>
<dbReference type="Proteomes" id="UP000429958">
    <property type="component" value="Unassembled WGS sequence"/>
</dbReference>
<dbReference type="PRINTS" id="PR00081">
    <property type="entry name" value="GDHRDH"/>
</dbReference>
<evidence type="ECO:0000313" key="2">
    <source>
        <dbReference type="Proteomes" id="UP000429958"/>
    </source>
</evidence>
<proteinExistence type="predicted"/>
<organism evidence="1 2">
    <name type="scientific">Clostridium porci</name>
    <dbReference type="NCBI Taxonomy" id="2605778"/>
    <lineage>
        <taxon>Bacteria</taxon>
        <taxon>Bacillati</taxon>
        <taxon>Bacillota</taxon>
        <taxon>Clostridia</taxon>
        <taxon>Eubacteriales</taxon>
        <taxon>Clostridiaceae</taxon>
        <taxon>Clostridium</taxon>
    </lineage>
</organism>
<dbReference type="SUPFAM" id="SSF51735">
    <property type="entry name" value="NAD(P)-binding Rossmann-fold domains"/>
    <property type="match status" value="1"/>
</dbReference>
<dbReference type="AlphaFoldDB" id="A0A7X2TDM3"/>
<accession>A0A7X2TDM3</accession>
<dbReference type="PANTHER" id="PTHR45458:SF1">
    <property type="entry name" value="SHORT CHAIN DEHYDROGENASE"/>
    <property type="match status" value="1"/>
</dbReference>
<dbReference type="RefSeq" id="WP_154473177.1">
    <property type="nucleotide sequence ID" value="NZ_VUMD01000013.1"/>
</dbReference>
<dbReference type="Pfam" id="PF00106">
    <property type="entry name" value="adh_short"/>
    <property type="match status" value="1"/>
</dbReference>
<keyword evidence="2" id="KW-1185">Reference proteome</keyword>
<evidence type="ECO:0000313" key="1">
    <source>
        <dbReference type="EMBL" id="MSS37735.1"/>
    </source>
</evidence>